<gene>
    <name evidence="1" type="ORF">L21SP5_03740</name>
</gene>
<dbReference type="EMBL" id="CP013118">
    <property type="protein sequence ID" value="ALO17337.1"/>
    <property type="molecule type" value="Genomic_DNA"/>
</dbReference>
<proteinExistence type="predicted"/>
<dbReference type="OrthoDB" id="1119845at2"/>
<evidence type="ECO:0000313" key="2">
    <source>
        <dbReference type="Proteomes" id="UP000064893"/>
    </source>
</evidence>
<name>A0A0S2I4F1_9BACT</name>
<protein>
    <recommendedName>
        <fullName evidence="3">SpoIIAA-like protein</fullName>
    </recommendedName>
</protein>
<evidence type="ECO:0008006" key="3">
    <source>
        <dbReference type="Google" id="ProtNLM"/>
    </source>
</evidence>
<sequence>MITSRIDYDTGILYVDFKGEITLEDLLEHVTIKERRSHYPKKLKILTNATTAEFFLQPRDLIVVKEEMARTLKKYKVIYDAFVVNHTKSTALSVFYMELATLDNYHFKVFSTKEAAENWLKSN</sequence>
<dbReference type="KEGG" id="blq:L21SP5_03740"/>
<keyword evidence="2" id="KW-1185">Reference proteome</keyword>
<dbReference type="AlphaFoldDB" id="A0A0S2I4F1"/>
<dbReference type="STRING" id="1307839.L21SP5_03740"/>
<dbReference type="RefSeq" id="WP_057954622.1">
    <property type="nucleotide sequence ID" value="NZ_CP013118.1"/>
</dbReference>
<dbReference type="Proteomes" id="UP000064893">
    <property type="component" value="Chromosome"/>
</dbReference>
<reference evidence="1 2" key="1">
    <citation type="submission" date="2015-11" db="EMBL/GenBank/DDBJ databases">
        <title>Description and complete genome sequence of a novel strain predominating in hypersaline microbial mats and representing a new family of the Bacteriodetes phylum.</title>
        <authorList>
            <person name="Spring S."/>
            <person name="Bunk B."/>
            <person name="Sproer C."/>
            <person name="Klenk H.-P."/>
        </authorList>
    </citation>
    <scope>NUCLEOTIDE SEQUENCE [LARGE SCALE GENOMIC DNA]</scope>
    <source>
        <strain evidence="1 2">L21-Spi-D4</strain>
    </source>
</reference>
<accession>A0A0S2I4F1</accession>
<organism evidence="1 2">
    <name type="scientific">Salinivirga cyanobacteriivorans</name>
    <dbReference type="NCBI Taxonomy" id="1307839"/>
    <lineage>
        <taxon>Bacteria</taxon>
        <taxon>Pseudomonadati</taxon>
        <taxon>Bacteroidota</taxon>
        <taxon>Bacteroidia</taxon>
        <taxon>Bacteroidales</taxon>
        <taxon>Salinivirgaceae</taxon>
        <taxon>Salinivirga</taxon>
    </lineage>
</organism>
<evidence type="ECO:0000313" key="1">
    <source>
        <dbReference type="EMBL" id="ALO17337.1"/>
    </source>
</evidence>